<evidence type="ECO:0008006" key="4">
    <source>
        <dbReference type="Google" id="ProtNLM"/>
    </source>
</evidence>
<sequence length="71" mass="7748">MAEGDVETHSNRGQWENRVEGHPELSQSYASRDEAIEAGRRFAEERGTAHTVVDSDPTGVITDPAPTDVPD</sequence>
<name>A0ABN2MFT9_9MICO</name>
<feature type="compositionally biased region" description="Basic and acidic residues" evidence="1">
    <location>
        <begin position="1"/>
        <end position="23"/>
    </location>
</feature>
<evidence type="ECO:0000313" key="2">
    <source>
        <dbReference type="EMBL" id="GAA1823283.1"/>
    </source>
</evidence>
<dbReference type="Proteomes" id="UP001501746">
    <property type="component" value="Unassembled WGS sequence"/>
</dbReference>
<evidence type="ECO:0000313" key="3">
    <source>
        <dbReference type="Proteomes" id="UP001501746"/>
    </source>
</evidence>
<dbReference type="EMBL" id="BAAANK010000001">
    <property type="protein sequence ID" value="GAA1823283.1"/>
    <property type="molecule type" value="Genomic_DNA"/>
</dbReference>
<protein>
    <recommendedName>
        <fullName evidence="4">DUF2188 domain-containing protein</fullName>
    </recommendedName>
</protein>
<organism evidence="2 3">
    <name type="scientific">Agromyces salentinus</name>
    <dbReference type="NCBI Taxonomy" id="269421"/>
    <lineage>
        <taxon>Bacteria</taxon>
        <taxon>Bacillati</taxon>
        <taxon>Actinomycetota</taxon>
        <taxon>Actinomycetes</taxon>
        <taxon>Micrococcales</taxon>
        <taxon>Microbacteriaceae</taxon>
        <taxon>Agromyces</taxon>
    </lineage>
</organism>
<feature type="compositionally biased region" description="Basic and acidic residues" evidence="1">
    <location>
        <begin position="31"/>
        <end position="48"/>
    </location>
</feature>
<gene>
    <name evidence="2" type="ORF">GCM10009750_02230</name>
</gene>
<feature type="region of interest" description="Disordered" evidence="1">
    <location>
        <begin position="1"/>
        <end position="71"/>
    </location>
</feature>
<keyword evidence="3" id="KW-1185">Reference proteome</keyword>
<dbReference type="RefSeq" id="WP_157425782.1">
    <property type="nucleotide sequence ID" value="NZ_BAAANK010000001.1"/>
</dbReference>
<comment type="caution">
    <text evidence="2">The sequence shown here is derived from an EMBL/GenBank/DDBJ whole genome shotgun (WGS) entry which is preliminary data.</text>
</comment>
<reference evidence="2 3" key="1">
    <citation type="journal article" date="2019" name="Int. J. Syst. Evol. Microbiol.">
        <title>The Global Catalogue of Microorganisms (GCM) 10K type strain sequencing project: providing services to taxonomists for standard genome sequencing and annotation.</title>
        <authorList>
            <consortium name="The Broad Institute Genomics Platform"/>
            <consortium name="The Broad Institute Genome Sequencing Center for Infectious Disease"/>
            <person name="Wu L."/>
            <person name="Ma J."/>
        </authorList>
    </citation>
    <scope>NUCLEOTIDE SEQUENCE [LARGE SCALE GENOMIC DNA]</scope>
    <source>
        <strain evidence="2 3">JCM 14323</strain>
    </source>
</reference>
<dbReference type="Pfam" id="PF09954">
    <property type="entry name" value="DUF2188"/>
    <property type="match status" value="1"/>
</dbReference>
<accession>A0ABN2MFT9</accession>
<evidence type="ECO:0000256" key="1">
    <source>
        <dbReference type="SAM" id="MobiDB-lite"/>
    </source>
</evidence>
<proteinExistence type="predicted"/>
<dbReference type="InterPro" id="IPR018691">
    <property type="entry name" value="DUF2188"/>
</dbReference>